<evidence type="ECO:0008006" key="4">
    <source>
        <dbReference type="Google" id="ProtNLM"/>
    </source>
</evidence>
<dbReference type="Proteomes" id="UP001206067">
    <property type="component" value="Unassembled WGS sequence"/>
</dbReference>
<evidence type="ECO:0000313" key="2">
    <source>
        <dbReference type="EMBL" id="MCR2832327.1"/>
    </source>
</evidence>
<gene>
    <name evidence="2" type="ORF">NSO95_00080</name>
</gene>
<feature type="signal peptide" evidence="1">
    <location>
        <begin position="1"/>
        <end position="23"/>
    </location>
</feature>
<evidence type="ECO:0000313" key="3">
    <source>
        <dbReference type="Proteomes" id="UP001206067"/>
    </source>
</evidence>
<dbReference type="EMBL" id="JANKHH010000001">
    <property type="protein sequence ID" value="MCR2832327.1"/>
    <property type="molecule type" value="Genomic_DNA"/>
</dbReference>
<evidence type="ECO:0000256" key="1">
    <source>
        <dbReference type="SAM" id="SignalP"/>
    </source>
</evidence>
<proteinExistence type="predicted"/>
<name>A0ABT1XM53_9SPHN</name>
<comment type="caution">
    <text evidence="2">The sequence shown here is derived from an EMBL/GenBank/DDBJ whole genome shotgun (WGS) entry which is preliminary data.</text>
</comment>
<organism evidence="2 3">
    <name type="scientific">Parerythrobacter lacustris</name>
    <dbReference type="NCBI Taxonomy" id="2969984"/>
    <lineage>
        <taxon>Bacteria</taxon>
        <taxon>Pseudomonadati</taxon>
        <taxon>Pseudomonadota</taxon>
        <taxon>Alphaproteobacteria</taxon>
        <taxon>Sphingomonadales</taxon>
        <taxon>Erythrobacteraceae</taxon>
        <taxon>Parerythrobacter</taxon>
    </lineage>
</organism>
<dbReference type="RefSeq" id="WP_257594092.1">
    <property type="nucleotide sequence ID" value="NZ_JANKHH010000001.1"/>
</dbReference>
<keyword evidence="1" id="KW-0732">Signal</keyword>
<reference evidence="2 3" key="1">
    <citation type="submission" date="2022-08" db="EMBL/GenBank/DDBJ databases">
        <title>Polyphasic taxonomy analysis of Qipengyuania sp.RS5-5.</title>
        <authorList>
            <person name="Xamxidin M."/>
            <person name="Wu M."/>
        </authorList>
    </citation>
    <scope>NUCLEOTIDE SEQUENCE [LARGE SCALE GENOMIC DNA]</scope>
    <source>
        <strain evidence="2 3">RS5-5</strain>
    </source>
</reference>
<feature type="chain" id="PRO_5046668719" description="UrcA family protein" evidence="1">
    <location>
        <begin position="24"/>
        <end position="112"/>
    </location>
</feature>
<keyword evidence="3" id="KW-1185">Reference proteome</keyword>
<sequence>MRPNPIFSLALCAAMLAPIPAHASPEAELAEQRLRGCLLAGASAAPRTGLEAAVIAVRSFCGTQIKRVREDRVRAATDGLKGDAAKAAEDRAIRVLNDEIALSIANFTGLTL</sequence>
<protein>
    <recommendedName>
        <fullName evidence="4">UrcA family protein</fullName>
    </recommendedName>
</protein>
<accession>A0ABT1XM53</accession>